<dbReference type="GO" id="GO:0004370">
    <property type="term" value="F:glycerol kinase activity"/>
    <property type="evidence" value="ECO:0007669"/>
    <property type="project" value="TreeGrafter"/>
</dbReference>
<dbReference type="Gene3D" id="3.30.420.40">
    <property type="match status" value="2"/>
</dbReference>
<name>A0A285CPM7_9BACI</name>
<dbReference type="OrthoDB" id="9805576at2"/>
<dbReference type="EMBL" id="OAOP01000003">
    <property type="protein sequence ID" value="SNX69474.1"/>
    <property type="molecule type" value="Genomic_DNA"/>
</dbReference>
<feature type="domain" description="Carbohydrate kinase FGGY N-terminal" evidence="8">
    <location>
        <begin position="6"/>
        <end position="253"/>
    </location>
</feature>
<feature type="domain" description="Carbohydrate kinase FGGY C-terminal" evidence="9">
    <location>
        <begin position="263"/>
        <end position="453"/>
    </location>
</feature>
<gene>
    <name evidence="10" type="ORF">SAMN05877753_10371</name>
</gene>
<evidence type="ECO:0000256" key="5">
    <source>
        <dbReference type="ARBA" id="ARBA00022798"/>
    </source>
</evidence>
<keyword evidence="5" id="KW-0319">Glycerol metabolism</keyword>
<dbReference type="PROSITE" id="PS00933">
    <property type="entry name" value="FGGY_KINASES_1"/>
    <property type="match status" value="1"/>
</dbReference>
<protein>
    <recommendedName>
        <fullName evidence="7">ATP:glycerol 3-phosphotransferase</fullName>
    </recommendedName>
</protein>
<evidence type="ECO:0000259" key="8">
    <source>
        <dbReference type="Pfam" id="PF00370"/>
    </source>
</evidence>
<dbReference type="GO" id="GO:0005829">
    <property type="term" value="C:cytosol"/>
    <property type="evidence" value="ECO:0007669"/>
    <property type="project" value="TreeGrafter"/>
</dbReference>
<keyword evidence="2" id="KW-0808">Transferase</keyword>
<keyword evidence="6" id="KW-0067">ATP-binding</keyword>
<organism evidence="10 11">
    <name type="scientific">Bacillus oleivorans</name>
    <dbReference type="NCBI Taxonomy" id="1448271"/>
    <lineage>
        <taxon>Bacteria</taxon>
        <taxon>Bacillati</taxon>
        <taxon>Bacillota</taxon>
        <taxon>Bacilli</taxon>
        <taxon>Bacillales</taxon>
        <taxon>Bacillaceae</taxon>
        <taxon>Bacillus</taxon>
    </lineage>
</organism>
<comment type="similarity">
    <text evidence="1">Belongs to the FGGY kinase family.</text>
</comment>
<dbReference type="InterPro" id="IPR043129">
    <property type="entry name" value="ATPase_NBD"/>
</dbReference>
<dbReference type="Proteomes" id="UP000219546">
    <property type="component" value="Unassembled WGS sequence"/>
</dbReference>
<evidence type="ECO:0000256" key="6">
    <source>
        <dbReference type="ARBA" id="ARBA00022840"/>
    </source>
</evidence>
<evidence type="ECO:0000256" key="3">
    <source>
        <dbReference type="ARBA" id="ARBA00022741"/>
    </source>
</evidence>
<dbReference type="RefSeq" id="WP_097158017.1">
    <property type="nucleotide sequence ID" value="NZ_JBEPMQ010000002.1"/>
</dbReference>
<dbReference type="GO" id="GO:0005524">
    <property type="term" value="F:ATP binding"/>
    <property type="evidence" value="ECO:0007669"/>
    <property type="project" value="UniProtKB-KW"/>
</dbReference>
<dbReference type="FunFam" id="3.30.420.40:FF:000008">
    <property type="entry name" value="Glycerol kinase"/>
    <property type="match status" value="1"/>
</dbReference>
<dbReference type="SUPFAM" id="SSF53067">
    <property type="entry name" value="Actin-like ATPase domain"/>
    <property type="match status" value="2"/>
</dbReference>
<dbReference type="PIRSF" id="PIRSF000538">
    <property type="entry name" value="GlpK"/>
    <property type="match status" value="1"/>
</dbReference>
<dbReference type="InterPro" id="IPR000577">
    <property type="entry name" value="Carb_kinase_FGGY"/>
</dbReference>
<dbReference type="InterPro" id="IPR018483">
    <property type="entry name" value="Carb_kinase_FGGY_CS"/>
</dbReference>
<dbReference type="AlphaFoldDB" id="A0A285CPM7"/>
<sequence>MVKEFVLAIDQGTTGTKALLVDENTNIESIAYEKHTQYYPKSGWVEHDPAEIWEKVKACVQAVLKEANISPRQIKSIGIANQGETVMAWDKQTGMPIGKAIVWSCNRSSAIAEDWSNDGNWNQKVKQKTGLMIDSYFSATKIKWLMENSQSTKEAISQERILFGTMDSWLIWKITSGASHKTDPSTASRTLMYNIETNHWDDEILAYLDIKEEWLPEVTATVSDFGMSNPASFIGIEAPIKVSLVDQPASLFGHLCVNKGESKCTYGTGCFTYINVGNERPKTNDGNTLTSIVWEKDGQKTFALDGAVYSAGSSINWSIDSVKLSENLDELKGWSAEWLEHITELDHDLLFVPSLGGLASPYWNSEAKGIWLGFSYSTTNKELTRAVLEGIAHRVADTIEMLSSESNTDITSLRVDGGLTSNDYLMQFQANILGIPVEVTKVKDTTAMGVAYLLGEDLKWWDTEELSKSLTVYKVFQPNIDKKTQQQLRKNWTKAIKLLNEYYVS</sequence>
<dbReference type="CDD" id="cd07769">
    <property type="entry name" value="ASKHA_NBD_FGGY_GK"/>
    <property type="match status" value="1"/>
</dbReference>
<dbReference type="PANTHER" id="PTHR10196">
    <property type="entry name" value="SUGAR KINASE"/>
    <property type="match status" value="1"/>
</dbReference>
<evidence type="ECO:0000256" key="1">
    <source>
        <dbReference type="ARBA" id="ARBA00009156"/>
    </source>
</evidence>
<dbReference type="PANTHER" id="PTHR10196:SF69">
    <property type="entry name" value="GLYCEROL KINASE"/>
    <property type="match status" value="1"/>
</dbReference>
<keyword evidence="3" id="KW-0547">Nucleotide-binding</keyword>
<evidence type="ECO:0000256" key="2">
    <source>
        <dbReference type="ARBA" id="ARBA00022679"/>
    </source>
</evidence>
<dbReference type="GO" id="GO:0019563">
    <property type="term" value="P:glycerol catabolic process"/>
    <property type="evidence" value="ECO:0007669"/>
    <property type="project" value="TreeGrafter"/>
</dbReference>
<evidence type="ECO:0000313" key="11">
    <source>
        <dbReference type="Proteomes" id="UP000219546"/>
    </source>
</evidence>
<dbReference type="NCBIfam" id="NF000756">
    <property type="entry name" value="PRK00047.1"/>
    <property type="match status" value="1"/>
</dbReference>
<accession>A0A285CPM7</accession>
<dbReference type="InterPro" id="IPR018485">
    <property type="entry name" value="FGGY_C"/>
</dbReference>
<keyword evidence="11" id="KW-1185">Reference proteome</keyword>
<keyword evidence="4 10" id="KW-0418">Kinase</keyword>
<proteinExistence type="inferred from homology"/>
<dbReference type="Pfam" id="PF02782">
    <property type="entry name" value="FGGY_C"/>
    <property type="match status" value="1"/>
</dbReference>
<evidence type="ECO:0000256" key="7">
    <source>
        <dbReference type="ARBA" id="ARBA00043149"/>
    </source>
</evidence>
<evidence type="ECO:0000313" key="10">
    <source>
        <dbReference type="EMBL" id="SNX69474.1"/>
    </source>
</evidence>
<dbReference type="InterPro" id="IPR018484">
    <property type="entry name" value="FGGY_N"/>
</dbReference>
<evidence type="ECO:0000256" key="4">
    <source>
        <dbReference type="ARBA" id="ARBA00022777"/>
    </source>
</evidence>
<dbReference type="Pfam" id="PF00370">
    <property type="entry name" value="FGGY_N"/>
    <property type="match status" value="1"/>
</dbReference>
<reference evidence="10 11" key="1">
    <citation type="submission" date="2017-08" db="EMBL/GenBank/DDBJ databases">
        <authorList>
            <person name="de Groot N.N."/>
        </authorList>
    </citation>
    <scope>NUCLEOTIDE SEQUENCE [LARGE SCALE GENOMIC DNA]</scope>
    <source>
        <strain evidence="10 11">JC228</strain>
    </source>
</reference>
<evidence type="ECO:0000259" key="9">
    <source>
        <dbReference type="Pfam" id="PF02782"/>
    </source>
</evidence>